<reference evidence="1 2" key="1">
    <citation type="journal article" date="2013" name="PLoS ONE">
        <title>Lactobacillus paracasei comparative genomics: towards species pan-genome definition and exploitation of diversity.</title>
        <authorList>
            <person name="Smokvina T."/>
            <person name="Wels M."/>
            <person name="Polka J."/>
            <person name="Chervaux C."/>
            <person name="Brisse S."/>
            <person name="Boekhorst J."/>
            <person name="van Hylckama Vlieg J.E."/>
            <person name="Siezen R.J."/>
        </authorList>
    </citation>
    <scope>NUCLEOTIDE SEQUENCE [LARGE SCALE GENOMIC DNA]</scope>
    <source>
        <strain evidence="1 2">Lpp123</strain>
    </source>
</reference>
<evidence type="ECO:0000313" key="1">
    <source>
        <dbReference type="EMBL" id="EPC52373.1"/>
    </source>
</evidence>
<comment type="caution">
    <text evidence="1">The sequence shown here is derived from an EMBL/GenBank/DDBJ whole genome shotgun (WGS) entry which is preliminary data.</text>
</comment>
<proteinExistence type="predicted"/>
<dbReference type="Proteomes" id="UP000014316">
    <property type="component" value="Unassembled WGS sequence"/>
</dbReference>
<dbReference type="EMBL" id="ANJW01000648">
    <property type="protein sequence ID" value="EPC52373.1"/>
    <property type="molecule type" value="Genomic_DNA"/>
</dbReference>
<evidence type="ECO:0000313" key="2">
    <source>
        <dbReference type="Proteomes" id="UP000014316"/>
    </source>
</evidence>
<protein>
    <submittedName>
        <fullName evidence="1">Imidazole glycerol phosphate synthase subunit HisF</fullName>
        <ecNumber evidence="1">4.1.3.-</ecNumber>
    </submittedName>
</protein>
<name>A0A829GB88_LACPA</name>
<organism evidence="1 2">
    <name type="scientific">Lacticaseibacillus paracasei subsp. paracasei Lpp123</name>
    <dbReference type="NCBI Taxonomy" id="1256201"/>
    <lineage>
        <taxon>Bacteria</taxon>
        <taxon>Bacillati</taxon>
        <taxon>Bacillota</taxon>
        <taxon>Bacilli</taxon>
        <taxon>Lactobacillales</taxon>
        <taxon>Lactobacillaceae</taxon>
        <taxon>Lacticaseibacillus</taxon>
    </lineage>
</organism>
<dbReference type="InterPro" id="IPR013785">
    <property type="entry name" value="Aldolase_TIM"/>
</dbReference>
<dbReference type="AlphaFoldDB" id="A0A829GB88"/>
<dbReference type="EC" id="4.1.3.-" evidence="1"/>
<dbReference type="GO" id="GO:0016829">
    <property type="term" value="F:lyase activity"/>
    <property type="evidence" value="ECO:0007669"/>
    <property type="project" value="UniProtKB-KW"/>
</dbReference>
<gene>
    <name evidence="1" type="ORF">Lpp123_10846</name>
</gene>
<sequence length="43" mass="4620">TDFVQLFTQTTVSAGLAASIFHFGELTVPQVKTALKQAKVAVR</sequence>
<feature type="non-terminal residue" evidence="1">
    <location>
        <position position="1"/>
    </location>
</feature>
<dbReference type="Gene3D" id="3.20.20.70">
    <property type="entry name" value="Aldolase class I"/>
    <property type="match status" value="1"/>
</dbReference>
<accession>A0A829GB88</accession>
<keyword evidence="1" id="KW-0456">Lyase</keyword>